<dbReference type="STRING" id="52.CMC5_051240"/>
<proteinExistence type="predicted"/>
<dbReference type="Proteomes" id="UP000067626">
    <property type="component" value="Chromosome"/>
</dbReference>
<protein>
    <recommendedName>
        <fullName evidence="6">PEGA domain-containing protein</fullName>
    </recommendedName>
</protein>
<gene>
    <name evidence="4" type="ORF">CMC5_051240</name>
</gene>
<name>A0A0K1EJV3_CHOCO</name>
<feature type="region of interest" description="Disordered" evidence="1">
    <location>
        <begin position="190"/>
        <end position="230"/>
    </location>
</feature>
<keyword evidence="2" id="KW-0472">Membrane</keyword>
<feature type="signal peptide" evidence="3">
    <location>
        <begin position="1"/>
        <end position="24"/>
    </location>
</feature>
<feature type="compositionally biased region" description="Polar residues" evidence="1">
    <location>
        <begin position="215"/>
        <end position="224"/>
    </location>
</feature>
<dbReference type="EMBL" id="CP012159">
    <property type="protein sequence ID" value="AKT40967.1"/>
    <property type="molecule type" value="Genomic_DNA"/>
</dbReference>
<evidence type="ECO:0000313" key="5">
    <source>
        <dbReference type="Proteomes" id="UP000067626"/>
    </source>
</evidence>
<dbReference type="KEGG" id="ccro:CMC5_051240"/>
<keyword evidence="2" id="KW-0812">Transmembrane</keyword>
<reference evidence="4 5" key="1">
    <citation type="submission" date="2015-07" db="EMBL/GenBank/DDBJ databases">
        <title>Genome analysis of myxobacterium Chondromyces crocatus Cm c5 reveals a high potential for natural compound synthesis and the genetic basis for the loss of fruiting body formation.</title>
        <authorList>
            <person name="Zaburannyi N."/>
            <person name="Bunk B."/>
            <person name="Maier J."/>
            <person name="Overmann J."/>
            <person name="Mueller R."/>
        </authorList>
    </citation>
    <scope>NUCLEOTIDE SEQUENCE [LARGE SCALE GENOMIC DNA]</scope>
    <source>
        <strain evidence="4 5">Cm c5</strain>
    </source>
</reference>
<evidence type="ECO:0008006" key="6">
    <source>
        <dbReference type="Google" id="ProtNLM"/>
    </source>
</evidence>
<dbReference type="OrthoDB" id="5499801at2"/>
<keyword evidence="5" id="KW-1185">Reference proteome</keyword>
<evidence type="ECO:0000313" key="4">
    <source>
        <dbReference type="EMBL" id="AKT40967.1"/>
    </source>
</evidence>
<accession>A0A0K1EJV3</accession>
<sequence>MRVRRFAPVALALSLLLPAGAAQAQSDQDKAAARSLWSQATESLSAGRFDEAIDLASRAEALMHAPTHLIIVARAQAKLGRLVLAKETYLKIIREELAPTAAGAFRNAQQEARDELAAIEPRIASMKVSVQGAGGRKFQVKIDEQQVPDALIGVFRPIDPGQHRVTAYLTGMKPVEEAVTLGDGEKKEVSLTVPEGPLPSGVPSSSTDDPEGTRQPATSSSPQDGGSKGGGSALTWIGLGVGGLGLAGLGVGIAFTVIGGGTQGEADDLFAACSVAGCTSSQQGEITQRDADAASQKTIGVIGLVGGGALLAGGVAMTVLGLTRKPSAPQQGWVVPYVTPREFGLQGAF</sequence>
<evidence type="ECO:0000256" key="1">
    <source>
        <dbReference type="SAM" id="MobiDB-lite"/>
    </source>
</evidence>
<keyword evidence="2" id="KW-1133">Transmembrane helix</keyword>
<feature type="chain" id="PRO_5005459552" description="PEGA domain-containing protein" evidence="3">
    <location>
        <begin position="25"/>
        <end position="349"/>
    </location>
</feature>
<feature type="transmembrane region" description="Helical" evidence="2">
    <location>
        <begin position="299"/>
        <end position="322"/>
    </location>
</feature>
<keyword evidence="3" id="KW-0732">Signal</keyword>
<evidence type="ECO:0000256" key="3">
    <source>
        <dbReference type="SAM" id="SignalP"/>
    </source>
</evidence>
<evidence type="ECO:0000256" key="2">
    <source>
        <dbReference type="SAM" id="Phobius"/>
    </source>
</evidence>
<organism evidence="4 5">
    <name type="scientific">Chondromyces crocatus</name>
    <dbReference type="NCBI Taxonomy" id="52"/>
    <lineage>
        <taxon>Bacteria</taxon>
        <taxon>Pseudomonadati</taxon>
        <taxon>Myxococcota</taxon>
        <taxon>Polyangia</taxon>
        <taxon>Polyangiales</taxon>
        <taxon>Polyangiaceae</taxon>
        <taxon>Chondromyces</taxon>
    </lineage>
</organism>
<dbReference type="AlphaFoldDB" id="A0A0K1EJV3"/>